<keyword evidence="2" id="KW-1185">Reference proteome</keyword>
<sequence>MPFSPASLTALIQSSAFNLWHYRTTDSRAAVSAAGYFAPVASSLKAGDLMILQAADAMALVPFRSNAVLGTGVTLDGAVGPINLLRSVAFGLRASQAASAVVRTILLAPVAAGILAGSTIPVSATVTGPVSQVVFTLRDATGAVIPPAQTAPVQGGVASTSFAAPPVGAGYRIRVEDVADPAITATSRSFTVAPDVSHLLIEGGGTLTTESGDTLKR</sequence>
<gene>
    <name evidence="1" type="ORF">Q7A36_11780</name>
</gene>
<evidence type="ECO:0000313" key="2">
    <source>
        <dbReference type="Proteomes" id="UP001243009"/>
    </source>
</evidence>
<dbReference type="Proteomes" id="UP001243009">
    <property type="component" value="Unassembled WGS sequence"/>
</dbReference>
<dbReference type="EMBL" id="JAUTWS010000009">
    <property type="protein sequence ID" value="MDO9709024.1"/>
    <property type="molecule type" value="Genomic_DNA"/>
</dbReference>
<accession>A0ABT9DYR3</accession>
<organism evidence="1 2">
    <name type="scientific">Paracraurococcus lichenis</name>
    <dbReference type="NCBI Taxonomy" id="3064888"/>
    <lineage>
        <taxon>Bacteria</taxon>
        <taxon>Pseudomonadati</taxon>
        <taxon>Pseudomonadota</taxon>
        <taxon>Alphaproteobacteria</taxon>
        <taxon>Acetobacterales</taxon>
        <taxon>Roseomonadaceae</taxon>
        <taxon>Paracraurococcus</taxon>
    </lineage>
</organism>
<name>A0ABT9DYR3_9PROT</name>
<reference evidence="1 2" key="1">
    <citation type="submission" date="2023-08" db="EMBL/GenBank/DDBJ databases">
        <title>The draft genome sequence of Paracraurococcus sp. LOR1-02.</title>
        <authorList>
            <person name="Kingkaew E."/>
            <person name="Tanasupawat S."/>
        </authorList>
    </citation>
    <scope>NUCLEOTIDE SEQUENCE [LARGE SCALE GENOMIC DNA]</scope>
    <source>
        <strain evidence="1 2">LOR1-02</strain>
    </source>
</reference>
<dbReference type="RefSeq" id="WP_305103888.1">
    <property type="nucleotide sequence ID" value="NZ_JAUTWS010000009.1"/>
</dbReference>
<protein>
    <submittedName>
        <fullName evidence="1">Uncharacterized protein</fullName>
    </submittedName>
</protein>
<comment type="caution">
    <text evidence="1">The sequence shown here is derived from an EMBL/GenBank/DDBJ whole genome shotgun (WGS) entry which is preliminary data.</text>
</comment>
<proteinExistence type="predicted"/>
<evidence type="ECO:0000313" key="1">
    <source>
        <dbReference type="EMBL" id="MDO9709024.1"/>
    </source>
</evidence>